<name>A0ABW5X757_9FLAO</name>
<dbReference type="Pfam" id="PF00176">
    <property type="entry name" value="SNF2-rel_dom"/>
    <property type="match status" value="1"/>
</dbReference>
<dbReference type="PROSITE" id="PS51194">
    <property type="entry name" value="HELICASE_CTER"/>
    <property type="match status" value="1"/>
</dbReference>
<dbReference type="InterPro" id="IPR001650">
    <property type="entry name" value="Helicase_C-like"/>
</dbReference>
<protein>
    <submittedName>
        <fullName evidence="7">Helicase-related protein</fullName>
    </submittedName>
</protein>
<dbReference type="SUPFAM" id="SSF52540">
    <property type="entry name" value="P-loop containing nucleoside triphosphate hydrolases"/>
    <property type="match status" value="2"/>
</dbReference>
<dbReference type="InterPro" id="IPR049730">
    <property type="entry name" value="SNF2/RAD54-like_C"/>
</dbReference>
<dbReference type="RefSeq" id="WP_251740860.1">
    <property type="nucleotide sequence ID" value="NZ_JBHUOJ010000027.1"/>
</dbReference>
<dbReference type="SMART" id="SM00487">
    <property type="entry name" value="DEXDc"/>
    <property type="match status" value="1"/>
</dbReference>
<keyword evidence="1" id="KW-0547">Nucleotide-binding</keyword>
<evidence type="ECO:0000313" key="8">
    <source>
        <dbReference type="Proteomes" id="UP001597438"/>
    </source>
</evidence>
<keyword evidence="2" id="KW-0378">Hydrolase</keyword>
<dbReference type="Gene3D" id="3.40.50.300">
    <property type="entry name" value="P-loop containing nucleotide triphosphate hydrolases"/>
    <property type="match status" value="1"/>
</dbReference>
<evidence type="ECO:0000259" key="5">
    <source>
        <dbReference type="PROSITE" id="PS51192"/>
    </source>
</evidence>
<dbReference type="InterPro" id="IPR000330">
    <property type="entry name" value="SNF2_N"/>
</dbReference>
<dbReference type="CDD" id="cd18793">
    <property type="entry name" value="SF2_C_SNF"/>
    <property type="match status" value="1"/>
</dbReference>
<dbReference type="Gene3D" id="3.40.50.10810">
    <property type="entry name" value="Tandem AAA-ATPase domain"/>
    <property type="match status" value="1"/>
</dbReference>
<dbReference type="PANTHER" id="PTHR45766:SF6">
    <property type="entry name" value="SWI_SNF-RELATED MATRIX-ASSOCIATED ACTIN-DEPENDENT REGULATOR OF CHROMATIN SUBFAMILY A-LIKE PROTEIN 1"/>
    <property type="match status" value="1"/>
</dbReference>
<gene>
    <name evidence="7" type="ORF">ACFSYS_12380</name>
</gene>
<dbReference type="Pfam" id="PF00271">
    <property type="entry name" value="Helicase_C"/>
    <property type="match status" value="1"/>
</dbReference>
<keyword evidence="4" id="KW-0067">ATP-binding</keyword>
<keyword evidence="3 7" id="KW-0347">Helicase</keyword>
<feature type="domain" description="Helicase C-terminal" evidence="6">
    <location>
        <begin position="445"/>
        <end position="603"/>
    </location>
</feature>
<feature type="domain" description="Helicase ATP-binding" evidence="5">
    <location>
        <begin position="117"/>
        <end position="287"/>
    </location>
</feature>
<reference evidence="8" key="1">
    <citation type="journal article" date="2019" name="Int. J. Syst. Evol. Microbiol.">
        <title>The Global Catalogue of Microorganisms (GCM) 10K type strain sequencing project: providing services to taxonomists for standard genome sequencing and annotation.</title>
        <authorList>
            <consortium name="The Broad Institute Genomics Platform"/>
            <consortium name="The Broad Institute Genome Sequencing Center for Infectious Disease"/>
            <person name="Wu L."/>
            <person name="Ma J."/>
        </authorList>
    </citation>
    <scope>NUCLEOTIDE SEQUENCE [LARGE SCALE GENOMIC DNA]</scope>
    <source>
        <strain evidence="8">KCTC 52925</strain>
    </source>
</reference>
<dbReference type="PANTHER" id="PTHR45766">
    <property type="entry name" value="DNA ANNEALING HELICASE AND ENDONUCLEASE ZRANB3 FAMILY MEMBER"/>
    <property type="match status" value="1"/>
</dbReference>
<dbReference type="Proteomes" id="UP001597438">
    <property type="component" value="Unassembled WGS sequence"/>
</dbReference>
<dbReference type="InterPro" id="IPR014001">
    <property type="entry name" value="Helicase_ATP-bd"/>
</dbReference>
<organism evidence="7 8">
    <name type="scientific">Christiangramia antarctica</name>
    <dbReference type="NCBI Taxonomy" id="2058158"/>
    <lineage>
        <taxon>Bacteria</taxon>
        <taxon>Pseudomonadati</taxon>
        <taxon>Bacteroidota</taxon>
        <taxon>Flavobacteriia</taxon>
        <taxon>Flavobacteriales</taxon>
        <taxon>Flavobacteriaceae</taxon>
        <taxon>Christiangramia</taxon>
    </lineage>
</organism>
<evidence type="ECO:0000256" key="1">
    <source>
        <dbReference type="ARBA" id="ARBA00022741"/>
    </source>
</evidence>
<evidence type="ECO:0000313" key="7">
    <source>
        <dbReference type="EMBL" id="MFD2834085.1"/>
    </source>
</evidence>
<dbReference type="InterPro" id="IPR057342">
    <property type="entry name" value="DEXDc_RapA"/>
</dbReference>
<comment type="caution">
    <text evidence="7">The sequence shown here is derived from an EMBL/GenBank/DDBJ whole genome shotgun (WGS) entry which is preliminary data.</text>
</comment>
<dbReference type="SMART" id="SM00490">
    <property type="entry name" value="HELICc"/>
    <property type="match status" value="1"/>
</dbReference>
<dbReference type="EMBL" id="JBHUOJ010000027">
    <property type="protein sequence ID" value="MFD2834085.1"/>
    <property type="molecule type" value="Genomic_DNA"/>
</dbReference>
<evidence type="ECO:0000256" key="3">
    <source>
        <dbReference type="ARBA" id="ARBA00022806"/>
    </source>
</evidence>
<dbReference type="InterPro" id="IPR027417">
    <property type="entry name" value="P-loop_NTPase"/>
</dbReference>
<keyword evidence="8" id="KW-1185">Reference proteome</keyword>
<evidence type="ECO:0000259" key="6">
    <source>
        <dbReference type="PROSITE" id="PS51194"/>
    </source>
</evidence>
<sequence length="956" mass="110525">MIENNFVPGARIGNRGEDFLITDVIENYDGSKIISAEGLSELVKGMSFKFDSRIDTDIEVLDPVKTRIVPDEDYAYRRTKLFLETQLRNNTTYSKKITIAHKAAFDISHYQFDPTNKAFRLPRPRMLMADGVGLGKTIEVGIFLAEMIKRGKGKRIMVLALKSILGQFQQEIWNRFAIPLVSLDSQGIAQIKSELPANKNPFEYYDKTIISIDTLKNNAKFRHYIEKSRWDIIVIDEAHTVANSSSQRGSLAQFLATRCESLILTSATPHNGKKENFANLINMIEPTAIPRNGEYGKEDIEPYYMRRFKHHILDEKVRSNFQDREIIPIHAVLSQPEEDLLQIQQKIKFEALSTLNENTEEDMFGEGTRREKRDLLFSIGLFKAYMSSPNAALATVRNRIEKIKDAGAETNTAEDNLNLLGDLRDKIEKLIETGADSKYQAFKERLIQLGWNGRKNDDRIVVFAERIHTIKYIKENIQRDFKVNDEAIREFHGGLSDAEQQEYIEDFGKKDSDIKIFITSDAGSQGVNLHYYCNIMFNYDIPWSLITLEQRNGRIDRYGQTKTPYIYYLLGTSETEGLKTDLHIIENLTKKEEEVHKTLGDVGSVMNLYDSNAEEKRTEKAIAEQNEKFLEDEFDLDVLFGGESDVTDSKIEEDPIEEEYSLYKNDSDYYRDLIDQLKSEQLMQSNDATFVDDTYLEIKNTKELHRVLFDLPKTAKPGLNDIYRLSLDKDKVQKSIEEARKKKGEWSKFQMLYDLHPVMKYLMTKLEASVDKDVALAARISRLPEKSAWFIVHGQVANNIGQSVISDFFVIPVNFEGGLLKKPMPLKDFIAEYQIDKELATQHISEEILHQLEGLLPDVIDFANEMHMHQLQQVRQLEMERHIAVYEENLKHWTKTAKDQLQADLDEKGESNYWKGKLREREREIDTIISDTSQFYKDLKSLDQDPYLKVISVFYN</sequence>
<dbReference type="PROSITE" id="PS51192">
    <property type="entry name" value="HELICASE_ATP_BIND_1"/>
    <property type="match status" value="1"/>
</dbReference>
<evidence type="ECO:0000256" key="4">
    <source>
        <dbReference type="ARBA" id="ARBA00022840"/>
    </source>
</evidence>
<proteinExistence type="predicted"/>
<accession>A0ABW5X757</accession>
<dbReference type="InterPro" id="IPR038718">
    <property type="entry name" value="SNF2-like_sf"/>
</dbReference>
<dbReference type="GO" id="GO:0004386">
    <property type="term" value="F:helicase activity"/>
    <property type="evidence" value="ECO:0007669"/>
    <property type="project" value="UniProtKB-KW"/>
</dbReference>
<evidence type="ECO:0000256" key="2">
    <source>
        <dbReference type="ARBA" id="ARBA00022801"/>
    </source>
</evidence>
<dbReference type="CDD" id="cd18011">
    <property type="entry name" value="DEXDc_RapA"/>
    <property type="match status" value="1"/>
</dbReference>